<accession>A0AAW1YPF4</accession>
<name>A0AAW1YPF4_RUBAR</name>
<organism evidence="1 2">
    <name type="scientific">Rubus argutus</name>
    <name type="common">Southern blackberry</name>
    <dbReference type="NCBI Taxonomy" id="59490"/>
    <lineage>
        <taxon>Eukaryota</taxon>
        <taxon>Viridiplantae</taxon>
        <taxon>Streptophyta</taxon>
        <taxon>Embryophyta</taxon>
        <taxon>Tracheophyta</taxon>
        <taxon>Spermatophyta</taxon>
        <taxon>Magnoliopsida</taxon>
        <taxon>eudicotyledons</taxon>
        <taxon>Gunneridae</taxon>
        <taxon>Pentapetalae</taxon>
        <taxon>rosids</taxon>
        <taxon>fabids</taxon>
        <taxon>Rosales</taxon>
        <taxon>Rosaceae</taxon>
        <taxon>Rosoideae</taxon>
        <taxon>Rosoideae incertae sedis</taxon>
        <taxon>Rubus</taxon>
    </lineage>
</organism>
<reference evidence="1 2" key="1">
    <citation type="journal article" date="2023" name="G3 (Bethesda)">
        <title>A chromosome-length genome assembly and annotation of blackberry (Rubus argutus, cv. 'Hillquist').</title>
        <authorList>
            <person name="Bruna T."/>
            <person name="Aryal R."/>
            <person name="Dudchenko O."/>
            <person name="Sargent D.J."/>
            <person name="Mead D."/>
            <person name="Buti M."/>
            <person name="Cavallini A."/>
            <person name="Hytonen T."/>
            <person name="Andres J."/>
            <person name="Pham M."/>
            <person name="Weisz D."/>
            <person name="Mascagni F."/>
            <person name="Usai G."/>
            <person name="Natali L."/>
            <person name="Bassil N."/>
            <person name="Fernandez G.E."/>
            <person name="Lomsadze A."/>
            <person name="Armour M."/>
            <person name="Olukolu B."/>
            <person name="Poorten T."/>
            <person name="Britton C."/>
            <person name="Davik J."/>
            <person name="Ashrafi H."/>
            <person name="Aiden E.L."/>
            <person name="Borodovsky M."/>
            <person name="Worthington M."/>
        </authorList>
    </citation>
    <scope>NUCLEOTIDE SEQUENCE [LARGE SCALE GENOMIC DNA]</scope>
    <source>
        <strain evidence="1">PI 553951</strain>
    </source>
</reference>
<gene>
    <name evidence="1" type="ORF">M0R45_005873</name>
</gene>
<dbReference type="Proteomes" id="UP001457282">
    <property type="component" value="Unassembled WGS sequence"/>
</dbReference>
<evidence type="ECO:0000313" key="1">
    <source>
        <dbReference type="EMBL" id="KAK9950380.1"/>
    </source>
</evidence>
<evidence type="ECO:0000313" key="2">
    <source>
        <dbReference type="Proteomes" id="UP001457282"/>
    </source>
</evidence>
<dbReference type="EMBL" id="JBEDUW010000001">
    <property type="protein sequence ID" value="KAK9950380.1"/>
    <property type="molecule type" value="Genomic_DNA"/>
</dbReference>
<keyword evidence="2" id="KW-1185">Reference proteome</keyword>
<protein>
    <submittedName>
        <fullName evidence="1">Uncharacterized protein</fullName>
    </submittedName>
</protein>
<dbReference type="AlphaFoldDB" id="A0AAW1YPF4"/>
<sequence>MAATCNSSSHLISSSPIPQFTMATMAIICKLNLSSKQFSVLPKFPSQALHRAPDQLHRCNSRARAQSTRFTVKPRRHMSSLDHCHRNSPQLQSQIITTSTAIQFCNSRGRTKFLAAAAITVPSSTECCNHPSHTAVVFLSVTDAGLKLCRLAPPSSQAHIITINPPP</sequence>
<comment type="caution">
    <text evidence="1">The sequence shown here is derived from an EMBL/GenBank/DDBJ whole genome shotgun (WGS) entry which is preliminary data.</text>
</comment>
<proteinExistence type="predicted"/>